<comment type="subunit">
    <text evidence="3">Homodimer.</text>
</comment>
<comment type="catalytic activity">
    <reaction evidence="3">
        <text>(2S,6S)-2,6-diaminopimelate = meso-2,6-diaminopimelate</text>
        <dbReference type="Rhea" id="RHEA:15393"/>
        <dbReference type="ChEBI" id="CHEBI:57609"/>
        <dbReference type="ChEBI" id="CHEBI:57791"/>
        <dbReference type="EC" id="5.1.1.7"/>
    </reaction>
</comment>
<keyword evidence="3" id="KW-0963">Cytoplasm</keyword>
<feature type="binding site" evidence="3">
    <location>
        <position position="183"/>
    </location>
    <ligand>
        <name>substrate</name>
    </ligand>
</feature>
<feature type="binding site" evidence="3">
    <location>
        <begin position="201"/>
        <end position="202"/>
    </location>
    <ligand>
        <name>substrate</name>
    </ligand>
</feature>
<dbReference type="GO" id="GO:0009089">
    <property type="term" value="P:lysine biosynthetic process via diaminopimelate"/>
    <property type="evidence" value="ECO:0007669"/>
    <property type="project" value="UniProtKB-UniRule"/>
</dbReference>
<dbReference type="AlphaFoldDB" id="A0A7Y8C197"/>
<dbReference type="EMBL" id="JACAQB010000006">
    <property type="protein sequence ID" value="NWB96240.1"/>
    <property type="molecule type" value="Genomic_DNA"/>
</dbReference>
<feature type="binding site" evidence="3">
    <location>
        <position position="64"/>
    </location>
    <ligand>
        <name>substrate</name>
    </ligand>
</feature>
<comment type="caution">
    <text evidence="5">The sequence shown here is derived from an EMBL/GenBank/DDBJ whole genome shotgun (WGS) entry which is preliminary data.</text>
</comment>
<dbReference type="Proteomes" id="UP000539985">
    <property type="component" value="Unassembled WGS sequence"/>
</dbReference>
<dbReference type="GO" id="GO:0008837">
    <property type="term" value="F:diaminopimelate epimerase activity"/>
    <property type="evidence" value="ECO:0007669"/>
    <property type="project" value="UniProtKB-UniRule"/>
</dbReference>
<feature type="site" description="Could be important to modulate the pK values of the two catalytic cysteine residues" evidence="3">
    <location>
        <position position="152"/>
    </location>
</feature>
<gene>
    <name evidence="3 5" type="primary">dapF</name>
    <name evidence="5" type="ORF">HX882_10090</name>
</gene>
<dbReference type="SUPFAM" id="SSF54506">
    <property type="entry name" value="Diaminopimelate epimerase-like"/>
    <property type="match status" value="2"/>
</dbReference>
<keyword evidence="3" id="KW-0457">Lysine biosynthesis</keyword>
<evidence type="ECO:0000256" key="1">
    <source>
        <dbReference type="ARBA" id="ARBA00010219"/>
    </source>
</evidence>
<comment type="similarity">
    <text evidence="1 3">Belongs to the diaminopimelate epimerase family.</text>
</comment>
<dbReference type="Gene3D" id="3.10.310.10">
    <property type="entry name" value="Diaminopimelate Epimerase, Chain A, domain 1"/>
    <property type="match status" value="2"/>
</dbReference>
<sequence length="282" mass="30138">MTLSFVKMHAHGDDFVIVDLRGKVDPITPEVARRLGDRNRGIGFNQLAVVLDGEDAAARLLFWNPDGSRLDTCGSATRGVADRLMREANSTSVVLRTQRGLLTCLRESDQQVSVDMGKPLLGWQEIPLAEEMDSNDLPLPGNPTACSMGNPHCTFFVEDLAAVDIAAVGPLIETDPLFPKKTNVHFVQVIDRGHIRLRIWERGGGIALGSGSCCCGAVVGGIRRGLLDDTVEVECDGGTVQVKWDGVGGVILTGSVELIWSGTIASHFLEGQALLPTTGAVV</sequence>
<comment type="function">
    <text evidence="3">Catalyzes the stereoinversion of LL-2,6-diaminopimelate (L,L-DAP) to meso-diaminopimelate (meso-DAP), a precursor of L-lysine and an essential component of the bacterial peptidoglycan.</text>
</comment>
<feature type="binding site" evidence="3">
    <location>
        <position position="46"/>
    </location>
    <ligand>
        <name>substrate</name>
    </ligand>
</feature>
<dbReference type="PANTHER" id="PTHR31689">
    <property type="entry name" value="DIAMINOPIMELATE EPIMERASE, CHLOROPLASTIC"/>
    <property type="match status" value="1"/>
</dbReference>
<comment type="pathway">
    <text evidence="3">Amino-acid biosynthesis; L-lysine biosynthesis via DAP pathway; DL-2,6-diaminopimelate from LL-2,6-diaminopimelate: step 1/1.</text>
</comment>
<evidence type="ECO:0000256" key="2">
    <source>
        <dbReference type="ARBA" id="ARBA00023235"/>
    </source>
</evidence>
<dbReference type="InterPro" id="IPR001653">
    <property type="entry name" value="DAP_epimerase_DapF"/>
</dbReference>
<accession>A0A7Y8C197</accession>
<feature type="binding site" evidence="3">
    <location>
        <position position="150"/>
    </location>
    <ligand>
        <name>substrate</name>
    </ligand>
</feature>
<feature type="site" description="Could be important to modulate the pK values of the two catalytic cysteine residues" evidence="3">
    <location>
        <position position="201"/>
    </location>
</feature>
<dbReference type="RefSeq" id="WP_177101557.1">
    <property type="nucleotide sequence ID" value="NZ_JACAQB010000006.1"/>
</dbReference>
<evidence type="ECO:0000256" key="4">
    <source>
        <dbReference type="NCBIfam" id="TIGR00652"/>
    </source>
</evidence>
<evidence type="ECO:0000313" key="6">
    <source>
        <dbReference type="Proteomes" id="UP000539985"/>
    </source>
</evidence>
<feature type="binding site" evidence="3">
    <location>
        <begin position="211"/>
        <end position="212"/>
    </location>
    <ligand>
        <name>substrate</name>
    </ligand>
</feature>
<comment type="caution">
    <text evidence="3">Lacks conserved residue(s) required for the propagation of feature annotation.</text>
</comment>
<dbReference type="NCBIfam" id="TIGR00652">
    <property type="entry name" value="DapF"/>
    <property type="match status" value="1"/>
</dbReference>
<proteinExistence type="inferred from homology"/>
<evidence type="ECO:0000313" key="5">
    <source>
        <dbReference type="EMBL" id="NWB96240.1"/>
    </source>
</evidence>
<dbReference type="PANTHER" id="PTHR31689:SF0">
    <property type="entry name" value="DIAMINOPIMELATE EPIMERASE"/>
    <property type="match status" value="1"/>
</dbReference>
<organism evidence="5 6">
    <name type="scientific">Pseudomonas gingeri</name>
    <dbReference type="NCBI Taxonomy" id="117681"/>
    <lineage>
        <taxon>Bacteria</taxon>
        <taxon>Pseudomonadati</taxon>
        <taxon>Pseudomonadota</taxon>
        <taxon>Gammaproteobacteria</taxon>
        <taxon>Pseudomonadales</taxon>
        <taxon>Pseudomonadaceae</taxon>
        <taxon>Pseudomonas</taxon>
    </lineage>
</organism>
<dbReference type="Pfam" id="PF01678">
    <property type="entry name" value="DAP_epimerase"/>
    <property type="match status" value="2"/>
</dbReference>
<dbReference type="GO" id="GO:0005829">
    <property type="term" value="C:cytosol"/>
    <property type="evidence" value="ECO:0007669"/>
    <property type="project" value="TreeGrafter"/>
</dbReference>
<keyword evidence="3" id="KW-0028">Amino-acid biosynthesis</keyword>
<evidence type="ECO:0000256" key="3">
    <source>
        <dbReference type="HAMAP-Rule" id="MF_00197"/>
    </source>
</evidence>
<reference evidence="5 6" key="1">
    <citation type="submission" date="2020-04" db="EMBL/GenBank/DDBJ databases">
        <title>Molecular characterization of pseudomonads from Agaricus bisporus reveal novel blotch 2 pathogens in Western Europe.</title>
        <authorList>
            <person name="Taparia T."/>
            <person name="Krijger M."/>
            <person name="Haynes E."/>
            <person name="Elpinstone J.G."/>
            <person name="Noble R."/>
            <person name="Van Der Wolf J."/>
        </authorList>
    </citation>
    <scope>NUCLEOTIDE SEQUENCE [LARGE SCALE GENOMIC DNA]</scope>
    <source>
        <strain evidence="5 6">H7001</strain>
    </source>
</reference>
<protein>
    <recommendedName>
        <fullName evidence="3 4">Diaminopimelate epimerase</fullName>
        <shortName evidence="3">DAP epimerase</shortName>
        <ecNumber evidence="3 4">5.1.1.7</ecNumber>
    </recommendedName>
    <alternativeName>
        <fullName evidence="3">PLP-independent amino acid racemase</fullName>
    </alternativeName>
</protein>
<dbReference type="UniPathway" id="UPA00034">
    <property type="reaction ID" value="UER00025"/>
</dbReference>
<name>A0A7Y8C197_9PSED</name>
<dbReference type="HAMAP" id="MF_00197">
    <property type="entry name" value="DAP_epimerase"/>
    <property type="match status" value="1"/>
</dbReference>
<feature type="active site" description="Proton donor" evidence="3">
    <location>
        <position position="73"/>
    </location>
</feature>
<dbReference type="EC" id="5.1.1.7" evidence="3 4"/>
<keyword evidence="2 3" id="KW-0413">Isomerase</keyword>
<comment type="subcellular location">
    <subcellularLocation>
        <location evidence="3">Cytoplasm</location>
    </subcellularLocation>
</comment>